<organism evidence="2 3">
    <name type="scientific">Kibdelosporangium aridum</name>
    <dbReference type="NCBI Taxonomy" id="2030"/>
    <lineage>
        <taxon>Bacteria</taxon>
        <taxon>Bacillati</taxon>
        <taxon>Actinomycetota</taxon>
        <taxon>Actinomycetes</taxon>
        <taxon>Pseudonocardiales</taxon>
        <taxon>Pseudonocardiaceae</taxon>
        <taxon>Kibdelosporangium</taxon>
    </lineage>
</organism>
<dbReference type="AlphaFoldDB" id="A0A1Y5X6D5"/>
<protein>
    <submittedName>
        <fullName evidence="2">BNR repeat-containing family member</fullName>
    </submittedName>
</protein>
<keyword evidence="3" id="KW-1185">Reference proteome</keyword>
<dbReference type="EMBL" id="FWXV01000001">
    <property type="protein sequence ID" value="SMC74009.1"/>
    <property type="molecule type" value="Genomic_DNA"/>
</dbReference>
<dbReference type="CDD" id="cd15482">
    <property type="entry name" value="Sialidase_non-viral"/>
    <property type="match status" value="1"/>
</dbReference>
<dbReference type="Proteomes" id="UP000192674">
    <property type="component" value="Unassembled WGS sequence"/>
</dbReference>
<name>A0A1Y5X6D5_KIBAR</name>
<keyword evidence="1" id="KW-0732">Signal</keyword>
<dbReference type="InterPro" id="IPR023296">
    <property type="entry name" value="Glyco_hydro_beta-prop_sf"/>
</dbReference>
<dbReference type="Pfam" id="PF15892">
    <property type="entry name" value="BNR_4"/>
    <property type="match status" value="1"/>
</dbReference>
<accession>A0A1Y5X6D5</accession>
<evidence type="ECO:0000313" key="2">
    <source>
        <dbReference type="EMBL" id="SMC74009.1"/>
    </source>
</evidence>
<evidence type="ECO:0000256" key="1">
    <source>
        <dbReference type="SAM" id="SignalP"/>
    </source>
</evidence>
<evidence type="ECO:0000313" key="3">
    <source>
        <dbReference type="Proteomes" id="UP000192674"/>
    </source>
</evidence>
<feature type="chain" id="PRO_5012193140" evidence="1">
    <location>
        <begin position="28"/>
        <end position="427"/>
    </location>
</feature>
<dbReference type="InterPro" id="IPR036278">
    <property type="entry name" value="Sialidase_sf"/>
</dbReference>
<gene>
    <name evidence="2" type="ORF">SAMN05661093_01822</name>
</gene>
<dbReference type="Gene3D" id="2.115.10.20">
    <property type="entry name" value="Glycosyl hydrolase domain, family 43"/>
    <property type="match status" value="1"/>
</dbReference>
<reference evidence="2 3" key="1">
    <citation type="submission" date="2017-04" db="EMBL/GenBank/DDBJ databases">
        <authorList>
            <person name="Afonso C.L."/>
            <person name="Miller P.J."/>
            <person name="Scott M.A."/>
            <person name="Spackman E."/>
            <person name="Goraichik I."/>
            <person name="Dimitrov K.M."/>
            <person name="Suarez D.L."/>
            <person name="Swayne D.E."/>
        </authorList>
    </citation>
    <scope>NUCLEOTIDE SEQUENCE [LARGE SCALE GENOMIC DNA]</scope>
    <source>
        <strain evidence="2 3">DSM 43828</strain>
    </source>
</reference>
<proteinExistence type="predicted"/>
<dbReference type="SUPFAM" id="SSF50939">
    <property type="entry name" value="Sialidases"/>
    <property type="match status" value="1"/>
</dbReference>
<feature type="signal peptide" evidence="1">
    <location>
        <begin position="1"/>
        <end position="27"/>
    </location>
</feature>
<sequence length="427" mass="46383">MPPAPRSFVLTMTALITLVIPVPSASAATIDTVTTQSIYGCLRTNGAAVYDSAVNQTFVTYSGTNHDIYIKAYHHAGSSWSAAAKVATLNLTHSNAYHDYPVLRQLSDGRLAIFQATHTSSLQMYTSPSPRSITGTWSNRRISTDRNTYPEPIVIGSAIYVFYSQNTDLSWPYRIYRVIKSTNSGQTWSAPQTVIDSGRSADKFSEVYAFGVYERNGRIYITWSQHGGPKGHNGAGKNIYVAYFNTADSTMRTVNDTNLGAGITGGELSQALVVTTNPNDLPVGKTLPEENPVAVPMQDGTVVLGYGVHTANSRRIVLARWAGSSWTSTTIDSATSLFKDIVASGDAVEFVYATADNRRLIAKRWNPSAGQTPVFDISVPYSGGADTVFYANFVEKRGGISVIASTIHYATRKDVHTGRWPIFAISN</sequence>